<comment type="function">
    <text evidence="5">Destroys superoxide anion radicals which are normally produced within the cells and which are toxic to biological systems. Catalyzes the dismutation of superoxide anion radicals into O2 and H2O2 by successive reduction and oxidation of the transition metal ion at the active site.</text>
</comment>
<comment type="cofactor">
    <cofactor evidence="1">
        <name>Fe(3+)</name>
        <dbReference type="ChEBI" id="CHEBI:29034"/>
    </cofactor>
</comment>
<dbReference type="PIRSF" id="PIRSF000349">
    <property type="entry name" value="SODismutase"/>
    <property type="match status" value="1"/>
</dbReference>
<dbReference type="InterPro" id="IPR019833">
    <property type="entry name" value="Mn/Fe_SOD_BS"/>
</dbReference>
<dbReference type="EMBL" id="CP021112">
    <property type="protein sequence ID" value="ARQ01768.1"/>
    <property type="molecule type" value="Genomic_DNA"/>
</dbReference>
<proteinExistence type="inferred from homology"/>
<dbReference type="SUPFAM" id="SSF46609">
    <property type="entry name" value="Fe,Mn superoxide dismutase (SOD), N-terminal domain"/>
    <property type="match status" value="1"/>
</dbReference>
<dbReference type="FunFam" id="3.55.40.20:FF:000001">
    <property type="entry name" value="Superoxide dismutase"/>
    <property type="match status" value="1"/>
</dbReference>
<dbReference type="GO" id="GO:0004784">
    <property type="term" value="F:superoxide dismutase activity"/>
    <property type="evidence" value="ECO:0007669"/>
    <property type="project" value="UniProtKB-EC"/>
</dbReference>
<dbReference type="Proteomes" id="UP000194137">
    <property type="component" value="Chromosome"/>
</dbReference>
<dbReference type="AlphaFoldDB" id="A0A1W6ZWV7"/>
<dbReference type="InterPro" id="IPR019831">
    <property type="entry name" value="Mn/Fe_SOD_N"/>
</dbReference>
<dbReference type="InterPro" id="IPR019832">
    <property type="entry name" value="Mn/Fe_SOD_C"/>
</dbReference>
<keyword evidence="4 7" id="KW-0560">Oxidoreductase</keyword>
<keyword evidence="3 7" id="KW-0479">Metal-binding</keyword>
<protein>
    <recommendedName>
        <fullName evidence="7">Superoxide dismutase</fullName>
        <ecNumber evidence="7">1.15.1.1</ecNumber>
    </recommendedName>
</protein>
<evidence type="ECO:0000313" key="9">
    <source>
        <dbReference type="Proteomes" id="UP000194137"/>
    </source>
</evidence>
<dbReference type="Gene3D" id="3.55.40.20">
    <property type="entry name" value="Iron/manganese superoxide dismutase, C-terminal domain"/>
    <property type="match status" value="1"/>
</dbReference>
<comment type="similarity">
    <text evidence="2 7">Belongs to the iron/manganese superoxide dismutase family.</text>
</comment>
<dbReference type="RefSeq" id="WP_086090162.1">
    <property type="nucleotide sequence ID" value="NZ_CP021112.1"/>
</dbReference>
<evidence type="ECO:0000256" key="5">
    <source>
        <dbReference type="ARBA" id="ARBA00024318"/>
    </source>
</evidence>
<name>A0A1W6ZWV7_9HYPH</name>
<evidence type="ECO:0000256" key="2">
    <source>
        <dbReference type="ARBA" id="ARBA00008714"/>
    </source>
</evidence>
<dbReference type="InterPro" id="IPR006311">
    <property type="entry name" value="TAT_signal"/>
</dbReference>
<dbReference type="InterPro" id="IPR001189">
    <property type="entry name" value="Mn/Fe_SOD"/>
</dbReference>
<dbReference type="InterPro" id="IPR036324">
    <property type="entry name" value="Mn/Fe_SOD_N_sf"/>
</dbReference>
<dbReference type="GO" id="GO:0046914">
    <property type="term" value="F:transition metal ion binding"/>
    <property type="evidence" value="ECO:0007669"/>
    <property type="project" value="UniProtKB-ARBA"/>
</dbReference>
<dbReference type="STRING" id="1235591.CAK95_23720"/>
<dbReference type="EC" id="1.15.1.1" evidence="7"/>
<keyword evidence="9" id="KW-1185">Reference proteome</keyword>
<dbReference type="PANTHER" id="PTHR43595:SF2">
    <property type="entry name" value="SMALL RIBOSOMAL SUBUNIT PROTEIN MS42"/>
    <property type="match status" value="1"/>
</dbReference>
<dbReference type="PRINTS" id="PR01703">
    <property type="entry name" value="MNSODISMTASE"/>
</dbReference>
<comment type="catalytic activity">
    <reaction evidence="6">
        <text>2 superoxide + 2 H(+) = H2O2 + O2</text>
        <dbReference type="Rhea" id="RHEA:20696"/>
        <dbReference type="ChEBI" id="CHEBI:15378"/>
        <dbReference type="ChEBI" id="CHEBI:15379"/>
        <dbReference type="ChEBI" id="CHEBI:16240"/>
        <dbReference type="ChEBI" id="CHEBI:18421"/>
        <dbReference type="EC" id="1.15.1.1"/>
    </reaction>
    <physiologicalReaction direction="left-to-right" evidence="6">
        <dbReference type="Rhea" id="RHEA:20697"/>
    </physiologicalReaction>
</comment>
<dbReference type="PANTHER" id="PTHR43595">
    <property type="entry name" value="37S RIBOSOMAL PROTEIN S26, MITOCHONDRIAL"/>
    <property type="match status" value="1"/>
</dbReference>
<dbReference type="GO" id="GO:0005737">
    <property type="term" value="C:cytoplasm"/>
    <property type="evidence" value="ECO:0007669"/>
    <property type="project" value="TreeGrafter"/>
</dbReference>
<reference evidence="8 9" key="1">
    <citation type="submission" date="2017-05" db="EMBL/GenBank/DDBJ databases">
        <title>Full genome sequence of Pseudorhodoplanes sinuspersici.</title>
        <authorList>
            <person name="Dastgheib S.M.M."/>
            <person name="Shavandi M."/>
            <person name="Tirandaz H."/>
        </authorList>
    </citation>
    <scope>NUCLEOTIDE SEQUENCE [LARGE SCALE GENOMIC DNA]</scope>
    <source>
        <strain evidence="8 9">RIPI110</strain>
    </source>
</reference>
<evidence type="ECO:0000256" key="4">
    <source>
        <dbReference type="ARBA" id="ARBA00023002"/>
    </source>
</evidence>
<comment type="function">
    <text evidence="7">Destroys radicals which are normally produced within the cells and which are toxic to biological systems.</text>
</comment>
<evidence type="ECO:0000313" key="8">
    <source>
        <dbReference type="EMBL" id="ARQ01768.1"/>
    </source>
</evidence>
<dbReference type="PROSITE" id="PS00088">
    <property type="entry name" value="SOD_MN"/>
    <property type="match status" value="1"/>
</dbReference>
<evidence type="ECO:0000256" key="7">
    <source>
        <dbReference type="RuleBase" id="RU000414"/>
    </source>
</evidence>
<gene>
    <name evidence="8" type="ORF">CAK95_23720</name>
</gene>
<dbReference type="Pfam" id="PF02777">
    <property type="entry name" value="Sod_Fe_C"/>
    <property type="match status" value="1"/>
</dbReference>
<evidence type="ECO:0000256" key="6">
    <source>
        <dbReference type="ARBA" id="ARBA00047393"/>
    </source>
</evidence>
<evidence type="ECO:0000256" key="3">
    <source>
        <dbReference type="ARBA" id="ARBA00022723"/>
    </source>
</evidence>
<dbReference type="Gene3D" id="1.10.287.990">
    <property type="entry name" value="Fe,Mn superoxide dismutase (SOD) domain"/>
    <property type="match status" value="1"/>
</dbReference>
<organism evidence="8 9">
    <name type="scientific">Pseudorhodoplanes sinuspersici</name>
    <dbReference type="NCBI Taxonomy" id="1235591"/>
    <lineage>
        <taxon>Bacteria</taxon>
        <taxon>Pseudomonadati</taxon>
        <taxon>Pseudomonadota</taxon>
        <taxon>Alphaproteobacteria</taxon>
        <taxon>Hyphomicrobiales</taxon>
        <taxon>Pseudorhodoplanes</taxon>
    </lineage>
</organism>
<sequence length="241" mass="26238">MNRRQGLKLLAGAAGLIATSSLAGRVALAQTAPAQPSGPFKLPPLGYAFDALEPHIDAQTMMIHHDRHHAAYVNAANQLVSRWAELGTTPIETTLSDLSKVPEAVRAGVRNNLGGHWNHSFFWVLMEPGGAKEPTGGLKTAIDKDFGGTSGLIEKVNAAGAGRFGSGWAWLVVNKDKKLDVISTANQDTPLELGARPVVGVDVWEHAYYLKYQNRRPDYLKAWWNTVNWTKADDNFKKAMG</sequence>
<dbReference type="Pfam" id="PF00081">
    <property type="entry name" value="Sod_Fe_N"/>
    <property type="match status" value="1"/>
</dbReference>
<accession>A0A1W6ZWV7</accession>
<dbReference type="SUPFAM" id="SSF54719">
    <property type="entry name" value="Fe,Mn superoxide dismutase (SOD), C-terminal domain"/>
    <property type="match status" value="1"/>
</dbReference>
<dbReference type="KEGG" id="psin:CAK95_23720"/>
<dbReference type="PROSITE" id="PS51318">
    <property type="entry name" value="TAT"/>
    <property type="match status" value="1"/>
</dbReference>
<dbReference type="InterPro" id="IPR036314">
    <property type="entry name" value="SOD_C_sf"/>
</dbReference>
<dbReference type="OrthoDB" id="9803125at2"/>
<evidence type="ECO:0000256" key="1">
    <source>
        <dbReference type="ARBA" id="ARBA00001965"/>
    </source>
</evidence>